<keyword evidence="3" id="KW-1185">Reference proteome</keyword>
<dbReference type="PANTHER" id="PTHR46282">
    <property type="entry name" value="LEUCINE-RICH MELANOCYTE DIFFERENTIATION-ASSOCIATED PROTEIN"/>
    <property type="match status" value="1"/>
</dbReference>
<sequence length="208" mass="24535">MAFIYIFLGTLAIMQEIAYITEASIRYQSNSAKIDNELKLRDIRPIYEEEYHKKCSDNICEMPDFYYPKEIIENLLKSPSSIFKTLVNNSKEFPDAVLQSRTPSKEENICRYFVLYHLPGLRFLDSNKVEEQELVEAKRRGQFMNVIRPKMASTADNRTTRLERDLKYSPLPRSLRNPQDYKGVYGRCRYRYSGKHSEGNRFICNNDL</sequence>
<dbReference type="OrthoDB" id="272149at2759"/>
<name>A0A834ISV6_RHYFE</name>
<accession>A0A834ISV6</accession>
<keyword evidence="1" id="KW-0732">Signal</keyword>
<dbReference type="Proteomes" id="UP000625711">
    <property type="component" value="Unassembled WGS sequence"/>
</dbReference>
<evidence type="ECO:0000313" key="2">
    <source>
        <dbReference type="EMBL" id="KAF7285456.1"/>
    </source>
</evidence>
<dbReference type="AlphaFoldDB" id="A0A834ISV6"/>
<comment type="caution">
    <text evidence="2">The sequence shown here is derived from an EMBL/GenBank/DDBJ whole genome shotgun (WGS) entry which is preliminary data.</text>
</comment>
<feature type="signal peptide" evidence="1">
    <location>
        <begin position="1"/>
        <end position="23"/>
    </location>
</feature>
<dbReference type="InterPro" id="IPR043313">
    <property type="entry name" value="LRMDA"/>
</dbReference>
<dbReference type="PANTHER" id="PTHR46282:SF2">
    <property type="entry name" value="LEUCINE-RICH MELANOCYTE DIFFERENTIATION-ASSOCIATED PROTEIN"/>
    <property type="match status" value="1"/>
</dbReference>
<reference evidence="2" key="1">
    <citation type="submission" date="2020-08" db="EMBL/GenBank/DDBJ databases">
        <title>Genome sequencing and assembly of the red palm weevil Rhynchophorus ferrugineus.</title>
        <authorList>
            <person name="Dias G.B."/>
            <person name="Bergman C.M."/>
            <person name="Manee M."/>
        </authorList>
    </citation>
    <scope>NUCLEOTIDE SEQUENCE</scope>
    <source>
        <strain evidence="2">AA-2017</strain>
        <tissue evidence="2">Whole larva</tissue>
    </source>
</reference>
<evidence type="ECO:0000256" key="1">
    <source>
        <dbReference type="SAM" id="SignalP"/>
    </source>
</evidence>
<dbReference type="EMBL" id="JAACXV010000054">
    <property type="protein sequence ID" value="KAF7285456.1"/>
    <property type="molecule type" value="Genomic_DNA"/>
</dbReference>
<organism evidence="2 3">
    <name type="scientific">Rhynchophorus ferrugineus</name>
    <name type="common">Red palm weevil</name>
    <name type="synonym">Curculio ferrugineus</name>
    <dbReference type="NCBI Taxonomy" id="354439"/>
    <lineage>
        <taxon>Eukaryota</taxon>
        <taxon>Metazoa</taxon>
        <taxon>Ecdysozoa</taxon>
        <taxon>Arthropoda</taxon>
        <taxon>Hexapoda</taxon>
        <taxon>Insecta</taxon>
        <taxon>Pterygota</taxon>
        <taxon>Neoptera</taxon>
        <taxon>Endopterygota</taxon>
        <taxon>Coleoptera</taxon>
        <taxon>Polyphaga</taxon>
        <taxon>Cucujiformia</taxon>
        <taxon>Curculionidae</taxon>
        <taxon>Dryophthorinae</taxon>
        <taxon>Rhynchophorus</taxon>
    </lineage>
</organism>
<proteinExistence type="predicted"/>
<gene>
    <name evidence="2" type="ORF">GWI33_010628</name>
</gene>
<evidence type="ECO:0000313" key="3">
    <source>
        <dbReference type="Proteomes" id="UP000625711"/>
    </source>
</evidence>
<protein>
    <submittedName>
        <fullName evidence="2">Uncharacterized protein</fullName>
    </submittedName>
</protein>
<feature type="chain" id="PRO_5032276474" evidence="1">
    <location>
        <begin position="24"/>
        <end position="208"/>
    </location>
</feature>